<dbReference type="STRING" id="1301915.JH146_0689"/>
<evidence type="ECO:0000313" key="2">
    <source>
        <dbReference type="Proteomes" id="UP000028781"/>
    </source>
</evidence>
<dbReference type="GeneID" id="24891291"/>
<dbReference type="AlphaFoldDB" id="A0A076LGH5"/>
<sequence length="105" mass="12188">MKSRPLTRTKIKILGNTIEIYKEVLSIALDYGLRNKKKSFIKIREGIYESIKSKFPKLPTHYIHTASKDASTRIKSFISMKKKNKSYTSKPLIKNISLWLERLSG</sequence>
<evidence type="ECO:0000313" key="1">
    <source>
        <dbReference type="EMBL" id="AIJ05538.1"/>
    </source>
</evidence>
<name>A0A076LGH5_9EURY</name>
<accession>A0A076LGH5</accession>
<dbReference type="KEGG" id="mjh:JH146_0689"/>
<organism evidence="1 2">
    <name type="scientific">Methanocaldococcus bathoardescens</name>
    <dbReference type="NCBI Taxonomy" id="1301915"/>
    <lineage>
        <taxon>Archaea</taxon>
        <taxon>Methanobacteriati</taxon>
        <taxon>Methanobacteriota</taxon>
        <taxon>Methanomada group</taxon>
        <taxon>Methanococci</taxon>
        <taxon>Methanococcales</taxon>
        <taxon>Methanocaldococcaceae</taxon>
        <taxon>Methanocaldococcus</taxon>
    </lineage>
</organism>
<protein>
    <submittedName>
        <fullName evidence="1">Transposase, IS605 OrfB</fullName>
    </submittedName>
</protein>
<keyword evidence="2" id="KW-1185">Reference proteome</keyword>
<dbReference type="RefSeq" id="WP_048201708.1">
    <property type="nucleotide sequence ID" value="NZ_CP009149.1"/>
</dbReference>
<dbReference type="Proteomes" id="UP000028781">
    <property type="component" value="Chromosome"/>
</dbReference>
<reference evidence="1 2" key="1">
    <citation type="journal article" date="2015" name="Int. J. Syst. Evol. Microbiol.">
        <title>M ethanocaldococcus bathoardescens sp. nov., a hyperthermophilic methanogen isolated from a volcanically active deep-sea hydrothermal vent.</title>
        <authorList>
            <person name="Stewart L.C."/>
            <person name="Jung J.H."/>
            <person name="Kim Y.T."/>
            <person name="Kwon S.W."/>
            <person name="Park C.S."/>
            <person name="Holden J.F."/>
        </authorList>
    </citation>
    <scope>NUCLEOTIDE SEQUENCE [LARGE SCALE GENOMIC DNA]</scope>
    <source>
        <strain evidence="1 2">JH146</strain>
    </source>
</reference>
<proteinExistence type="predicted"/>
<dbReference type="HOGENOM" id="CLU_2230367_0_0_2"/>
<dbReference type="EMBL" id="CP009149">
    <property type="protein sequence ID" value="AIJ05538.1"/>
    <property type="molecule type" value="Genomic_DNA"/>
</dbReference>
<gene>
    <name evidence="1" type="ORF">JH146_0689</name>
</gene>